<dbReference type="InterPro" id="IPR036860">
    <property type="entry name" value="SH2_dom_sf"/>
</dbReference>
<evidence type="ECO:0000313" key="7">
    <source>
        <dbReference type="EMBL" id="ELP84822.1"/>
    </source>
</evidence>
<dbReference type="GO" id="GO:0004674">
    <property type="term" value="F:protein serine/threonine kinase activity"/>
    <property type="evidence" value="ECO:0007669"/>
    <property type="project" value="UniProtKB-KW"/>
</dbReference>
<evidence type="ECO:0000313" key="8">
    <source>
        <dbReference type="Proteomes" id="UP000014680"/>
    </source>
</evidence>
<dbReference type="PROSITE" id="PS50001">
    <property type="entry name" value="SH2"/>
    <property type="match status" value="1"/>
</dbReference>
<dbReference type="AlphaFoldDB" id="L7FK76"/>
<dbReference type="OrthoDB" id="544400at2759"/>
<dbReference type="GO" id="GO:0005524">
    <property type="term" value="F:ATP binding"/>
    <property type="evidence" value="ECO:0007669"/>
    <property type="project" value="UniProtKB-KW"/>
</dbReference>
<dbReference type="InterPro" id="IPR000980">
    <property type="entry name" value="SH2"/>
</dbReference>
<dbReference type="Gene3D" id="3.30.200.20">
    <property type="entry name" value="Phosphorylase Kinase, domain 1"/>
    <property type="match status" value="1"/>
</dbReference>
<keyword evidence="7" id="KW-0808">Transferase</keyword>
<dbReference type="SUPFAM" id="SSF55550">
    <property type="entry name" value="SH2 domain"/>
    <property type="match status" value="1"/>
</dbReference>
<name>L7FK76_ENTIV</name>
<feature type="domain" description="Protein kinase" evidence="6">
    <location>
        <begin position="24"/>
        <end position="286"/>
    </location>
</feature>
<dbReference type="SMART" id="SM00252">
    <property type="entry name" value="SH2"/>
    <property type="match status" value="1"/>
</dbReference>
<accession>L7FK76</accession>
<dbReference type="Proteomes" id="UP000014680">
    <property type="component" value="Unassembled WGS sequence"/>
</dbReference>
<dbReference type="OMA" id="DIVRCET"/>
<evidence type="ECO:0000259" key="5">
    <source>
        <dbReference type="PROSITE" id="PS50001"/>
    </source>
</evidence>
<keyword evidence="1" id="KW-0547">Nucleotide-binding</keyword>
<dbReference type="PROSITE" id="PS00108">
    <property type="entry name" value="PROTEIN_KINASE_ST"/>
    <property type="match status" value="1"/>
</dbReference>
<evidence type="ECO:0000256" key="1">
    <source>
        <dbReference type="ARBA" id="ARBA00022741"/>
    </source>
</evidence>
<dbReference type="VEuPathDB" id="AmoebaDB:EIN_283680"/>
<dbReference type="PROSITE" id="PS50011">
    <property type="entry name" value="PROTEIN_KINASE_DOM"/>
    <property type="match status" value="1"/>
</dbReference>
<sequence>MKRIGGKKNEKAVGDITASWSDVKKSDAIQKDGPHGDVYLCMFKQTKTVVKVLGKTNQEQFKIDAEKVKNIMHPNVILILGYCVEKSVNAIIYEPMKCNMYQAIYEKTKCPKSLQDLNMLQKMKILRDVAVGLTFIHDIKDMFHGDLKPQNILFDENGNVKVSDVYFTAFRTPTKAKKGNYFVCGDSGNLYQSPDVWTGSQPCKASDVFSFGLIVIEFLDGKASYYGNTNTQNDEAVFSYLNSKSKIIVPSQFNKSLTTMIEGCLKYETKDRIPMGKVLASFDDIIVDSTMTSTVAKKFWKECFVDGEVPLFQVAYEDFFASLGAVTDDLTDDQYNEVMEDFAKFFPETGVITAPDFDVTVNWFGNYFDDKEIFTEVSKIATAKFFAGLIDKKRAEGMLTGKVDGTYLVRASTTDPKKYPFTITRNANGSVKHHRIERLAYGAQVEKKFTSTIDKKTFTAKNLFELLNKMKEFNIITTEDDGKEVSAYGDM</sequence>
<keyword evidence="2" id="KW-0067">ATP-binding</keyword>
<dbReference type="SMART" id="SM00220">
    <property type="entry name" value="S_TKc"/>
    <property type="match status" value="1"/>
</dbReference>
<dbReference type="RefSeq" id="XP_004184168.1">
    <property type="nucleotide sequence ID" value="XM_004184120.1"/>
</dbReference>
<keyword evidence="8" id="KW-1185">Reference proteome</keyword>
<dbReference type="KEGG" id="eiv:EIN_283680"/>
<evidence type="ECO:0000256" key="4">
    <source>
        <dbReference type="PROSITE-ProRule" id="PRU00191"/>
    </source>
</evidence>
<dbReference type="Pfam" id="PF00069">
    <property type="entry name" value="Pkinase"/>
    <property type="match status" value="1"/>
</dbReference>
<dbReference type="Pfam" id="PF00017">
    <property type="entry name" value="SH2"/>
    <property type="match status" value="1"/>
</dbReference>
<proteinExistence type="predicted"/>
<dbReference type="InterPro" id="IPR008271">
    <property type="entry name" value="Ser/Thr_kinase_AS"/>
</dbReference>
<evidence type="ECO:0000256" key="3">
    <source>
        <dbReference type="ARBA" id="ARBA00025089"/>
    </source>
</evidence>
<dbReference type="Gene3D" id="3.30.505.10">
    <property type="entry name" value="SH2 domain"/>
    <property type="match status" value="1"/>
</dbReference>
<keyword evidence="4" id="KW-0727">SH2 domain</keyword>
<dbReference type="EMBL" id="KB207106">
    <property type="protein sequence ID" value="ELP84822.1"/>
    <property type="molecule type" value="Genomic_DNA"/>
</dbReference>
<evidence type="ECO:0000259" key="6">
    <source>
        <dbReference type="PROSITE" id="PS50011"/>
    </source>
</evidence>
<gene>
    <name evidence="7" type="ORF">EIN_283680</name>
</gene>
<dbReference type="InterPro" id="IPR011009">
    <property type="entry name" value="Kinase-like_dom_sf"/>
</dbReference>
<dbReference type="Gene3D" id="1.10.510.10">
    <property type="entry name" value="Transferase(Phosphotransferase) domain 1"/>
    <property type="match status" value="1"/>
</dbReference>
<dbReference type="GO" id="GO:0005886">
    <property type="term" value="C:plasma membrane"/>
    <property type="evidence" value="ECO:0007669"/>
    <property type="project" value="TreeGrafter"/>
</dbReference>
<keyword evidence="7" id="KW-0723">Serine/threonine-protein kinase</keyword>
<dbReference type="PANTHER" id="PTHR27001">
    <property type="entry name" value="OS01G0253100 PROTEIN"/>
    <property type="match status" value="1"/>
</dbReference>
<dbReference type="GeneID" id="14883874"/>
<reference evidence="7 8" key="1">
    <citation type="submission" date="2012-10" db="EMBL/GenBank/DDBJ databases">
        <authorList>
            <person name="Zafar N."/>
            <person name="Inman J."/>
            <person name="Hall N."/>
            <person name="Lorenzi H."/>
            <person name="Caler E."/>
        </authorList>
    </citation>
    <scope>NUCLEOTIDE SEQUENCE [LARGE SCALE GENOMIC DNA]</scope>
    <source>
        <strain evidence="7 8">IP1</strain>
    </source>
</reference>
<dbReference type="PANTHER" id="PTHR27001:SF931">
    <property type="entry name" value="OS11G0664100 PROTEIN"/>
    <property type="match status" value="1"/>
</dbReference>
<dbReference type="SUPFAM" id="SSF56112">
    <property type="entry name" value="Protein kinase-like (PK-like)"/>
    <property type="match status" value="1"/>
</dbReference>
<dbReference type="InterPro" id="IPR000719">
    <property type="entry name" value="Prot_kinase_dom"/>
</dbReference>
<evidence type="ECO:0000256" key="2">
    <source>
        <dbReference type="ARBA" id="ARBA00022840"/>
    </source>
</evidence>
<organism evidence="7 8">
    <name type="scientific">Entamoeba invadens IP1</name>
    <dbReference type="NCBI Taxonomy" id="370355"/>
    <lineage>
        <taxon>Eukaryota</taxon>
        <taxon>Amoebozoa</taxon>
        <taxon>Evosea</taxon>
        <taxon>Archamoebae</taxon>
        <taxon>Mastigamoebida</taxon>
        <taxon>Entamoebidae</taxon>
        <taxon>Entamoeba</taxon>
    </lineage>
</organism>
<protein>
    <submittedName>
        <fullName evidence="7">Serine/threonine protein kinase HT1, putative</fullName>
    </submittedName>
</protein>
<feature type="domain" description="SH2" evidence="5">
    <location>
        <begin position="385"/>
        <end position="472"/>
    </location>
</feature>
<keyword evidence="7" id="KW-0418">Kinase</keyword>
<comment type="function">
    <text evidence="3">Required for proper chemotaxis and phagocytosis; proper spatiotemporal control of F-actin levels in chemotaxing cells. Negative regulator of the PI3K (phosphatidylinositol 3 kinase) pathway. Predominantly phosphorylates serines and threonines and tyrosines at a lower level.</text>
</comment>